<organism evidence="5 6">
    <name type="scientific">Haloferax prahovense (strain DSM 18310 / JCM 13924 / TL6)</name>
    <dbReference type="NCBI Taxonomy" id="1227461"/>
    <lineage>
        <taxon>Archaea</taxon>
        <taxon>Methanobacteriati</taxon>
        <taxon>Methanobacteriota</taxon>
        <taxon>Stenosarchaea group</taxon>
        <taxon>Halobacteria</taxon>
        <taxon>Halobacteriales</taxon>
        <taxon>Haloferacaceae</taxon>
        <taxon>Haloferax</taxon>
    </lineage>
</organism>
<dbReference type="PRINTS" id="PR00332">
    <property type="entry name" value="HISTRIAD"/>
</dbReference>
<name>M0GNX7_HALPT</name>
<dbReference type="PROSITE" id="PS51084">
    <property type="entry name" value="HIT_2"/>
    <property type="match status" value="1"/>
</dbReference>
<dbReference type="PROSITE" id="PS00892">
    <property type="entry name" value="HIT_1"/>
    <property type="match status" value="1"/>
</dbReference>
<dbReference type="GO" id="GO:0009117">
    <property type="term" value="P:nucleotide metabolic process"/>
    <property type="evidence" value="ECO:0007669"/>
    <property type="project" value="TreeGrafter"/>
</dbReference>
<dbReference type="InterPro" id="IPR019808">
    <property type="entry name" value="Histidine_triad_CS"/>
</dbReference>
<dbReference type="SUPFAM" id="SSF54197">
    <property type="entry name" value="HIT-like"/>
    <property type="match status" value="1"/>
</dbReference>
<dbReference type="EMBL" id="AOLG01000008">
    <property type="protein sequence ID" value="ELZ73931.1"/>
    <property type="molecule type" value="Genomic_DNA"/>
</dbReference>
<evidence type="ECO:0000256" key="1">
    <source>
        <dbReference type="PIRSR" id="PIRSR601310-1"/>
    </source>
</evidence>
<sequence length="138" mass="14357">MSDCIFCAIVDGDIPGRIVHKTEHSLAFLDANPLAPGHTLVVPKEHHARLDEVPADAAADLFAAVNDLVPRVEAAVDADATNVGINNGPAAGQEVDHVHVHIVPRFEGDGGSPIHAVAGERPDLSDEELADIEAAISG</sequence>
<comment type="caution">
    <text evidence="5">The sequence shown here is derived from an EMBL/GenBank/DDBJ whole genome shotgun (WGS) entry which is preliminary data.</text>
</comment>
<dbReference type="AlphaFoldDB" id="M0GNX7"/>
<dbReference type="GO" id="GO:0003824">
    <property type="term" value="F:catalytic activity"/>
    <property type="evidence" value="ECO:0007669"/>
    <property type="project" value="InterPro"/>
</dbReference>
<feature type="short sequence motif" description="Histidine triad motif" evidence="2 3">
    <location>
        <begin position="97"/>
        <end position="101"/>
    </location>
</feature>
<evidence type="ECO:0000313" key="6">
    <source>
        <dbReference type="Proteomes" id="UP000011559"/>
    </source>
</evidence>
<dbReference type="PANTHER" id="PTHR46648">
    <property type="entry name" value="HIT FAMILY PROTEIN 1"/>
    <property type="match status" value="1"/>
</dbReference>
<evidence type="ECO:0000256" key="3">
    <source>
        <dbReference type="PROSITE-ProRule" id="PRU00464"/>
    </source>
</evidence>
<proteinExistence type="predicted"/>
<evidence type="ECO:0000259" key="4">
    <source>
        <dbReference type="PROSITE" id="PS51084"/>
    </source>
</evidence>
<evidence type="ECO:0000256" key="2">
    <source>
        <dbReference type="PIRSR" id="PIRSR601310-3"/>
    </source>
</evidence>
<dbReference type="InterPro" id="IPR036265">
    <property type="entry name" value="HIT-like_sf"/>
</dbReference>
<protein>
    <submittedName>
        <fullName evidence="5">Histidine triad protein</fullName>
    </submittedName>
</protein>
<dbReference type="Gene3D" id="3.30.428.10">
    <property type="entry name" value="HIT-like"/>
    <property type="match status" value="1"/>
</dbReference>
<dbReference type="Pfam" id="PF01230">
    <property type="entry name" value="HIT"/>
    <property type="match status" value="1"/>
</dbReference>
<dbReference type="InterPro" id="IPR011146">
    <property type="entry name" value="HIT-like"/>
</dbReference>
<dbReference type="RefSeq" id="WP_008091330.1">
    <property type="nucleotide sequence ID" value="NZ_AOLG01000008.1"/>
</dbReference>
<dbReference type="OrthoDB" id="26806at2157"/>
<reference evidence="5 6" key="1">
    <citation type="journal article" date="2014" name="PLoS Genet.">
        <title>Phylogenetically driven sequencing of extremely halophilic archaea reveals strategies for static and dynamic osmo-response.</title>
        <authorList>
            <person name="Becker E.A."/>
            <person name="Seitzer P.M."/>
            <person name="Tritt A."/>
            <person name="Larsen D."/>
            <person name="Krusor M."/>
            <person name="Yao A.I."/>
            <person name="Wu D."/>
            <person name="Madern D."/>
            <person name="Eisen J.A."/>
            <person name="Darling A.E."/>
            <person name="Facciotti M.T."/>
        </authorList>
    </citation>
    <scope>NUCLEOTIDE SEQUENCE [LARGE SCALE GENOMIC DNA]</scope>
    <source>
        <strain evidence="6">DSM 18310 / JCM 13924 / TL6</strain>
    </source>
</reference>
<feature type="active site" description="Tele-AMP-histidine intermediate" evidence="1">
    <location>
        <position position="99"/>
    </location>
</feature>
<dbReference type="InterPro" id="IPR001310">
    <property type="entry name" value="Histidine_triad_HIT"/>
</dbReference>
<evidence type="ECO:0000313" key="5">
    <source>
        <dbReference type="EMBL" id="ELZ73931.1"/>
    </source>
</evidence>
<dbReference type="Proteomes" id="UP000011559">
    <property type="component" value="Unassembled WGS sequence"/>
</dbReference>
<gene>
    <name evidence="5" type="ORF">C457_01570</name>
</gene>
<feature type="domain" description="HIT" evidence="4">
    <location>
        <begin position="5"/>
        <end position="112"/>
    </location>
</feature>
<dbReference type="PANTHER" id="PTHR46648:SF1">
    <property type="entry name" value="ADENOSINE 5'-MONOPHOSPHORAMIDASE HNT1"/>
    <property type="match status" value="1"/>
</dbReference>
<accession>M0GNX7</accession>
<keyword evidence="6" id="KW-1185">Reference proteome</keyword>
<dbReference type="PATRIC" id="fig|1227461.3.peg.314"/>